<evidence type="ECO:0000256" key="1">
    <source>
        <dbReference type="SAM" id="Coils"/>
    </source>
</evidence>
<comment type="caution">
    <text evidence="2">The sequence shown here is derived from an EMBL/GenBank/DDBJ whole genome shotgun (WGS) entry which is preliminary data.</text>
</comment>
<dbReference type="EMBL" id="NEXC01000022">
    <property type="protein sequence ID" value="PSN83501.1"/>
    <property type="molecule type" value="Genomic_DNA"/>
</dbReference>
<name>A0A2R6AAQ7_9ARCH</name>
<keyword evidence="1" id="KW-0175">Coiled coil</keyword>
<protein>
    <submittedName>
        <fullName evidence="2">Uncharacterized protein</fullName>
    </submittedName>
</protein>
<organism evidence="2 3">
    <name type="scientific">Candidatus Marsarchaeota G1 archaeon OSP_D</name>
    <dbReference type="NCBI Taxonomy" id="1978155"/>
    <lineage>
        <taxon>Archaea</taxon>
        <taxon>Candidatus Marsarchaeota</taxon>
        <taxon>Candidatus Marsarchaeota group 1</taxon>
    </lineage>
</organism>
<evidence type="ECO:0000313" key="2">
    <source>
        <dbReference type="EMBL" id="PSN83501.1"/>
    </source>
</evidence>
<feature type="coiled-coil region" evidence="1">
    <location>
        <begin position="113"/>
        <end position="168"/>
    </location>
</feature>
<gene>
    <name evidence="2" type="ORF">B9Q01_04490</name>
</gene>
<evidence type="ECO:0000313" key="3">
    <source>
        <dbReference type="Proteomes" id="UP000240880"/>
    </source>
</evidence>
<dbReference type="AlphaFoldDB" id="A0A2R6AAQ7"/>
<proteinExistence type="predicted"/>
<accession>A0A2R6AAQ7</accession>
<dbReference type="Proteomes" id="UP000240880">
    <property type="component" value="Unassembled WGS sequence"/>
</dbReference>
<sequence>MPKKSLEEQSYFNPQFRRKFVDKFVALYLNNSIKVKIGVWDNVQKEFSSWKVDERFANLHSLVYQYADVNPVPESVKKEVEQQLYSLIMILKHEGRILNGELLELDPIRDQVLEDTRKKVERIEKSLDELKTTLDELLKQNDANKKLVNKMQRSFSLLEQRVDELEQKRKARKK</sequence>
<reference evidence="2 3" key="1">
    <citation type="submission" date="2017-04" db="EMBL/GenBank/DDBJ databases">
        <title>Novel microbial lineages endemic to geothermal iron-oxide mats fill important gaps in the evolutionary history of Archaea.</title>
        <authorList>
            <person name="Jay Z.J."/>
            <person name="Beam J.P."/>
            <person name="Dlakic M."/>
            <person name="Rusch D.B."/>
            <person name="Kozubal M.A."/>
            <person name="Inskeep W.P."/>
        </authorList>
    </citation>
    <scope>NUCLEOTIDE SEQUENCE [LARGE SCALE GENOMIC DNA]</scope>
    <source>
        <strain evidence="2">OSP_D</strain>
    </source>
</reference>